<name>A0A9N7NG15_STRHE</name>
<proteinExistence type="predicted"/>
<evidence type="ECO:0000313" key="5">
    <source>
        <dbReference type="Proteomes" id="UP001153555"/>
    </source>
</evidence>
<dbReference type="AlphaFoldDB" id="A0A9N7NG15"/>
<keyword evidence="5" id="KW-1185">Reference proteome</keyword>
<dbReference type="OrthoDB" id="361283at2759"/>
<dbReference type="InterPro" id="IPR055099">
    <property type="entry name" value="Ig_NUP210_7th"/>
</dbReference>
<organism evidence="4 5">
    <name type="scientific">Striga hermonthica</name>
    <name type="common">Purple witchweed</name>
    <name type="synonym">Buchnera hermonthica</name>
    <dbReference type="NCBI Taxonomy" id="68872"/>
    <lineage>
        <taxon>Eukaryota</taxon>
        <taxon>Viridiplantae</taxon>
        <taxon>Streptophyta</taxon>
        <taxon>Embryophyta</taxon>
        <taxon>Tracheophyta</taxon>
        <taxon>Spermatophyta</taxon>
        <taxon>Magnoliopsida</taxon>
        <taxon>eudicotyledons</taxon>
        <taxon>Gunneridae</taxon>
        <taxon>Pentapetalae</taxon>
        <taxon>asterids</taxon>
        <taxon>lamiids</taxon>
        <taxon>Lamiales</taxon>
        <taxon>Orobanchaceae</taxon>
        <taxon>Buchnereae</taxon>
        <taxon>Striga</taxon>
    </lineage>
</organism>
<comment type="caution">
    <text evidence="4">The sequence shown here is derived from an EMBL/GenBank/DDBJ whole genome shotgun (WGS) entry which is preliminary data.</text>
</comment>
<feature type="chain" id="PRO_5040507390" evidence="1">
    <location>
        <begin position="35"/>
        <end position="996"/>
    </location>
</feature>
<evidence type="ECO:0000313" key="4">
    <source>
        <dbReference type="EMBL" id="CAA0831085.1"/>
    </source>
</evidence>
<feature type="domain" description="NUP210 Ig-like" evidence="3">
    <location>
        <begin position="64"/>
        <end position="115"/>
    </location>
</feature>
<sequence>MLSIFHLRKQQKNVYPCSVTLSSLLLLLLHLTASHSGAGPLIADVNILLPPKVTRRWSTDFRAATVASNELNSSSHCSTSARLKSIAPYDGRQETAVYATDLNTGTVIRCKVYIDMIPRIQIFHNSIKLDLDGLATLRVCAFDEENVFSSLVGLQFIGQLMPESHGVSDNLMHLPLKDSPLRDCGGLCGDLDIQVKLEESGVYSDLYVVKGIEIGQEIVSVNLLEDSLEHLADKIVLTVAEAMSLDPPSPVYVLVVAQMESALGTVHAVNLGVTAVVVEDTRVVGHMQISSLHVVVPNNLLLYMSPLFLSGGQIDVVEPIPSVSRWYVVSGRLYLIRVKVFSPVPRAHDFITESDVIELHDNGDEFWNIVPLSEHEDVIAEKNCRVLNANSYGLGKLIATLSYSSGHDTWKEVVKVVQDVMVCDPVQFNMLGNRNVSDRIFLPWVPGVHQELELKAKKPGKAIVRAVTIFDSLNYDELVIEVSIPRSMVMLPNLSVAMPFGSHLQVFLTLKASHGAYYYACDAFRSSVRWSTKSDSFVVVNATEEFFVIDQKEATELRSLSFGPPCAWTRIYATNPGRSLVYATLIRDNLQSDQVGWESIALKASLNIAAFSPLVVHRASDGNQFGGYWFNLAHAESHNQLHNLDHLYIVPDTQVDVMLLGGPERWGKDVEFIENVQVLNEQTSSLKNAISIDQSTSFGNPYKIGCGSLGTFRLVFSRGNLIGEDHRLPVVSEVKLLLVCSFPASIVILADEAFNALPAIKSAAQAEHSVEGIRVPPITVANGRKIRVSAVEAGLSNSRNAFANSSSLSLGLRHCIPSGICRLPHCRHHISALPPATAASALSIAARTSFEDAECCRQLPLQQPLPTVCLLLHSLHVKKGYSPLVKVLRLYVAFQFAEVVEAQRRAVNDAVEAVYRKLSRMVSNLFSRAMNTTADTRPATVIAKGGADNTLASAKLVRDAMERAEAAVAGGSTDVVAAVGQAVDDARDAVAKARLG</sequence>
<feature type="domain" description="NUP210 Ig-like" evidence="2">
    <location>
        <begin position="642"/>
        <end position="741"/>
    </location>
</feature>
<accession>A0A9N7NG15</accession>
<dbReference type="Pfam" id="PF22967">
    <property type="entry name" value="Ig_NUP210_1st"/>
    <property type="match status" value="1"/>
</dbReference>
<protein>
    <submittedName>
        <fullName evidence="4">Nuclear pore complex protein GP210</fullName>
    </submittedName>
</protein>
<evidence type="ECO:0000259" key="2">
    <source>
        <dbReference type="Pfam" id="PF22962"/>
    </source>
</evidence>
<dbReference type="InterPro" id="IPR045197">
    <property type="entry name" value="NUP210-like"/>
</dbReference>
<dbReference type="EMBL" id="CACSLK010027831">
    <property type="protein sequence ID" value="CAA0831085.1"/>
    <property type="molecule type" value="Genomic_DNA"/>
</dbReference>
<dbReference type="PANTHER" id="PTHR23019">
    <property type="entry name" value="NUCLEAR PORE MEMBRANE GLYCOPROTEIN GP210-RELATED"/>
    <property type="match status" value="1"/>
</dbReference>
<evidence type="ECO:0000259" key="3">
    <source>
        <dbReference type="Pfam" id="PF22967"/>
    </source>
</evidence>
<dbReference type="PANTHER" id="PTHR23019:SF0">
    <property type="entry name" value="NUCLEAR PORE MEMBRANE GLYCOPROTEIN 210"/>
    <property type="match status" value="1"/>
</dbReference>
<reference evidence="4" key="1">
    <citation type="submission" date="2019-12" db="EMBL/GenBank/DDBJ databases">
        <authorList>
            <person name="Scholes J."/>
        </authorList>
    </citation>
    <scope>NUCLEOTIDE SEQUENCE</scope>
</reference>
<dbReference type="InterPro" id="IPR055096">
    <property type="entry name" value="Ig_NUP210_1st"/>
</dbReference>
<feature type="signal peptide" evidence="1">
    <location>
        <begin position="1"/>
        <end position="34"/>
    </location>
</feature>
<dbReference type="Proteomes" id="UP001153555">
    <property type="component" value="Unassembled WGS sequence"/>
</dbReference>
<dbReference type="Pfam" id="PF22962">
    <property type="entry name" value="Ig_NUP210_7th"/>
    <property type="match status" value="1"/>
</dbReference>
<evidence type="ECO:0000256" key="1">
    <source>
        <dbReference type="SAM" id="SignalP"/>
    </source>
</evidence>
<gene>
    <name evidence="4" type="ORF">SHERM_26468</name>
</gene>
<keyword evidence="1" id="KW-0732">Signal</keyword>